<evidence type="ECO:0000313" key="2">
    <source>
        <dbReference type="EMBL" id="BBM88023.1"/>
    </source>
</evidence>
<dbReference type="EMBL" id="AP019860">
    <property type="protein sequence ID" value="BBM88023.1"/>
    <property type="molecule type" value="Genomic_DNA"/>
</dbReference>
<dbReference type="PANTHER" id="PTHR10579:SF43">
    <property type="entry name" value="ZINC FINGER (C3HC4-TYPE RING FINGER) FAMILY PROTEIN"/>
    <property type="match status" value="1"/>
</dbReference>
<dbReference type="RefSeq" id="WP_151972125.1">
    <property type="nucleotide sequence ID" value="NZ_AP019860.1"/>
</dbReference>
<name>A0A5S9F7B8_UABAM</name>
<dbReference type="InterPro" id="IPR051266">
    <property type="entry name" value="CLCR"/>
</dbReference>
<dbReference type="SUPFAM" id="SSF53300">
    <property type="entry name" value="vWA-like"/>
    <property type="match status" value="1"/>
</dbReference>
<dbReference type="Pfam" id="PF12450">
    <property type="entry name" value="vWF_A"/>
    <property type="match status" value="1"/>
</dbReference>
<dbReference type="InterPro" id="IPR036465">
    <property type="entry name" value="vWFA_dom_sf"/>
</dbReference>
<dbReference type="KEGG" id="uam:UABAM_06439"/>
<dbReference type="SMART" id="SM00327">
    <property type="entry name" value="VWA"/>
    <property type="match status" value="1"/>
</dbReference>
<dbReference type="Proteomes" id="UP000326354">
    <property type="component" value="Chromosome"/>
</dbReference>
<dbReference type="PANTHER" id="PTHR10579">
    <property type="entry name" value="CALCIUM-ACTIVATED CHLORIDE CHANNEL REGULATOR"/>
    <property type="match status" value="1"/>
</dbReference>
<dbReference type="InterPro" id="IPR002035">
    <property type="entry name" value="VWF_A"/>
</dbReference>
<evidence type="ECO:0000313" key="3">
    <source>
        <dbReference type="Proteomes" id="UP000326354"/>
    </source>
</evidence>
<protein>
    <recommendedName>
        <fullName evidence="1">VWFA domain-containing protein</fullName>
    </recommendedName>
</protein>
<keyword evidence="3" id="KW-1185">Reference proteome</keyword>
<dbReference type="AlphaFoldDB" id="A0A5S9F7B8"/>
<dbReference type="Gene3D" id="3.40.50.410">
    <property type="entry name" value="von Willebrand factor, type A domain"/>
    <property type="match status" value="1"/>
</dbReference>
<dbReference type="PROSITE" id="PS50234">
    <property type="entry name" value="VWFA"/>
    <property type="match status" value="1"/>
</dbReference>
<sequence>MSIKRNIICAFAIFFIAVCCSRNSSMRGGDSLASPLMMSATDAREPGNIVINEMGMSDSVVEEMNTEEYSHIKENEFKDTVKEPLSTFSIDVDTASYSNMRRFITQNKLPPKDSIRIEELINYFSYAYPIPEDGVPFSRSMEVAECPWNNDNWLVKIGLQGYKIETKELPPMNLVFLLDVSGSMSSNQKLPLLKTAMGMLTGELRASDTVSIVVYAGAAGLVLPPTPGNDKSKILGAFNSLNAGGSTNGGEGIQLAYDVAAQNFIPNGINRVVLATDGDFNVGISSEGDLIRLIEDKRKSGIFLSVLGLGMYNLNDSMMEKLADKGNGNYAYIDTLAEAKKALVEELGSTLFAIAKDVKIQVEFNPNYVTSYRLIGYENRLLAAEDFNDDTKDAGEIGAGHSVTALYEVVPQGNLAQGGNVDSLKYQGERPLSAQSFSDEILTLKIRYKAPDSEVSELLSSTLPMPVKSINDTSTSFRFASAVAGYGLLLRDSKFKGNVSMELVKSLAMSARGEDRNGYRKEFIDLVDIARTLLEMRQP</sequence>
<dbReference type="CDD" id="cd01465">
    <property type="entry name" value="vWA_subgroup"/>
    <property type="match status" value="1"/>
</dbReference>
<dbReference type="OrthoDB" id="9805121at2"/>
<feature type="domain" description="VWFA" evidence="1">
    <location>
        <begin position="173"/>
        <end position="351"/>
    </location>
</feature>
<accession>A0A5S9F7B8</accession>
<proteinExistence type="predicted"/>
<organism evidence="2 3">
    <name type="scientific">Uabimicrobium amorphum</name>
    <dbReference type="NCBI Taxonomy" id="2596890"/>
    <lineage>
        <taxon>Bacteria</taxon>
        <taxon>Pseudomonadati</taxon>
        <taxon>Planctomycetota</taxon>
        <taxon>Candidatus Uabimicrobiia</taxon>
        <taxon>Candidatus Uabimicrobiales</taxon>
        <taxon>Candidatus Uabimicrobiaceae</taxon>
        <taxon>Candidatus Uabimicrobium</taxon>
    </lineage>
</organism>
<reference evidence="2 3" key="1">
    <citation type="submission" date="2019-08" db="EMBL/GenBank/DDBJ databases">
        <title>Complete genome sequence of Candidatus Uab amorphum.</title>
        <authorList>
            <person name="Shiratori T."/>
            <person name="Suzuki S."/>
            <person name="Kakizawa Y."/>
            <person name="Ishida K."/>
        </authorList>
    </citation>
    <scope>NUCLEOTIDE SEQUENCE [LARGE SCALE GENOMIC DNA]</scope>
    <source>
        <strain evidence="2 3">SRT547</strain>
    </source>
</reference>
<evidence type="ECO:0000259" key="1">
    <source>
        <dbReference type="PROSITE" id="PS50234"/>
    </source>
</evidence>
<dbReference type="InterPro" id="IPR022156">
    <property type="entry name" value="Uncharacterised_YfbK_N"/>
</dbReference>
<dbReference type="InterPro" id="IPR021908">
    <property type="entry name" value="YfbK_C"/>
</dbReference>
<dbReference type="Pfam" id="PF13519">
    <property type="entry name" value="VWA_2"/>
    <property type="match status" value="1"/>
</dbReference>
<dbReference type="Pfam" id="PF12034">
    <property type="entry name" value="YfbK_C"/>
    <property type="match status" value="1"/>
</dbReference>
<gene>
    <name evidence="2" type="ORF">UABAM_06439</name>
</gene>